<organism evidence="3 4">
    <name type="scientific">Streptomyces cinerochromogenes</name>
    <dbReference type="NCBI Taxonomy" id="66422"/>
    <lineage>
        <taxon>Bacteria</taxon>
        <taxon>Bacillati</taxon>
        <taxon>Actinomycetota</taxon>
        <taxon>Actinomycetes</taxon>
        <taxon>Kitasatosporales</taxon>
        <taxon>Streptomycetaceae</taxon>
        <taxon>Streptomyces</taxon>
    </lineage>
</organism>
<dbReference type="PROSITE" id="PS00086">
    <property type="entry name" value="CYTOCHROME_P450"/>
    <property type="match status" value="1"/>
</dbReference>
<dbReference type="InterPro" id="IPR002397">
    <property type="entry name" value="Cyt_P450_B"/>
</dbReference>
<dbReference type="PANTHER" id="PTHR46696:SF1">
    <property type="entry name" value="CYTOCHROME P450 YJIB-RELATED"/>
    <property type="match status" value="1"/>
</dbReference>
<reference evidence="3 4" key="1">
    <citation type="submission" date="2024-10" db="EMBL/GenBank/DDBJ databases">
        <title>The Natural Products Discovery Center: Release of the First 8490 Sequenced Strains for Exploring Actinobacteria Biosynthetic Diversity.</title>
        <authorList>
            <person name="Kalkreuter E."/>
            <person name="Kautsar S.A."/>
            <person name="Yang D."/>
            <person name="Bader C.D."/>
            <person name="Teijaro C.N."/>
            <person name="Fluegel L."/>
            <person name="Davis C.M."/>
            <person name="Simpson J.R."/>
            <person name="Lauterbach L."/>
            <person name="Steele A.D."/>
            <person name="Gui C."/>
            <person name="Meng S."/>
            <person name="Li G."/>
            <person name="Viehrig K."/>
            <person name="Ye F."/>
            <person name="Su P."/>
            <person name="Kiefer A.F."/>
            <person name="Nichols A."/>
            <person name="Cepeda A.J."/>
            <person name="Yan W."/>
            <person name="Fan B."/>
            <person name="Jiang Y."/>
            <person name="Adhikari A."/>
            <person name="Zheng C.-J."/>
            <person name="Schuster L."/>
            <person name="Cowan T.M."/>
            <person name="Smanski M.J."/>
            <person name="Chevrette M.G."/>
            <person name="De Carvalho L.P.S."/>
            <person name="Shen B."/>
        </authorList>
    </citation>
    <scope>NUCLEOTIDE SEQUENCE [LARGE SCALE GENOMIC DNA]</scope>
    <source>
        <strain evidence="3 4">NPDC048320</strain>
    </source>
</reference>
<keyword evidence="4" id="KW-1185">Reference proteome</keyword>
<dbReference type="EMBL" id="JBICYV010000006">
    <property type="protein sequence ID" value="MFG3011455.1"/>
    <property type="molecule type" value="Genomic_DNA"/>
</dbReference>
<dbReference type="InterPro" id="IPR017972">
    <property type="entry name" value="Cyt_P450_CS"/>
</dbReference>
<gene>
    <name evidence="3" type="ORF">ACGFZB_13535</name>
</gene>
<evidence type="ECO:0000313" key="4">
    <source>
        <dbReference type="Proteomes" id="UP001604267"/>
    </source>
</evidence>
<evidence type="ECO:0000256" key="2">
    <source>
        <dbReference type="RuleBase" id="RU000461"/>
    </source>
</evidence>
<comment type="caution">
    <text evidence="3">The sequence shown here is derived from an EMBL/GenBank/DDBJ whole genome shotgun (WGS) entry which is preliminary data.</text>
</comment>
<dbReference type="PRINTS" id="PR00359">
    <property type="entry name" value="BP450"/>
</dbReference>
<comment type="similarity">
    <text evidence="1 2">Belongs to the cytochrome P450 family.</text>
</comment>
<dbReference type="Pfam" id="PF00067">
    <property type="entry name" value="p450"/>
    <property type="match status" value="1"/>
</dbReference>
<evidence type="ECO:0000256" key="1">
    <source>
        <dbReference type="ARBA" id="ARBA00010617"/>
    </source>
</evidence>
<dbReference type="InterPro" id="IPR001128">
    <property type="entry name" value="Cyt_P450"/>
</dbReference>
<sequence>MTVEDKAPVDLLDPAFMADPGPAYERLRGTAPVTRIRLRPGLSPWLISGYEEARTVLSDPVFSVDPARTRPGVRDAIAAGRAEEKTALLGRHLLSVDPPDHTRMRRLMSRALTARRMQQLRGPVGTFATGLLDALTGRREFDVLGDYALPLAVRVICELIGIPPEDRAAFQRWGSLLVRSELQDDVSFDRVSDEMAGYLVPLVAARRAEPADDLVSALVAAHGEERLDDYELISLVYQLFFAGHESSAYLIANATLRLLAHPDERAALAREPERIEPLIEEVLRIDGPVKVPTWRFPVRDVELAGVRLRAGEPVLVLLGAAGRDPRRFPDPDRFDTGRTAVQQHLAFSHGIHHCMGAAVGRMEGQVAVGRLFQRFPELRLAVPPEQLRWRDNLMMRGVCELPVRAG</sequence>
<protein>
    <submittedName>
        <fullName evidence="3">Cytochrome P450</fullName>
    </submittedName>
</protein>
<keyword evidence="2" id="KW-0349">Heme</keyword>
<keyword evidence="2" id="KW-0503">Monooxygenase</keyword>
<name>A0ABW7B3Q8_9ACTN</name>
<accession>A0ABW7B3Q8</accession>
<dbReference type="RefSeq" id="WP_392817720.1">
    <property type="nucleotide sequence ID" value="NZ_JBICYV010000006.1"/>
</dbReference>
<dbReference type="CDD" id="cd11029">
    <property type="entry name" value="CYP107-like"/>
    <property type="match status" value="1"/>
</dbReference>
<evidence type="ECO:0000313" key="3">
    <source>
        <dbReference type="EMBL" id="MFG3011455.1"/>
    </source>
</evidence>
<dbReference type="Proteomes" id="UP001604267">
    <property type="component" value="Unassembled WGS sequence"/>
</dbReference>
<keyword evidence="2" id="KW-0560">Oxidoreductase</keyword>
<dbReference type="Gene3D" id="1.10.630.10">
    <property type="entry name" value="Cytochrome P450"/>
    <property type="match status" value="1"/>
</dbReference>
<dbReference type="SUPFAM" id="SSF48264">
    <property type="entry name" value="Cytochrome P450"/>
    <property type="match status" value="1"/>
</dbReference>
<keyword evidence="2" id="KW-0479">Metal-binding</keyword>
<keyword evidence="2" id="KW-0408">Iron</keyword>
<proteinExistence type="inferred from homology"/>
<dbReference type="InterPro" id="IPR036396">
    <property type="entry name" value="Cyt_P450_sf"/>
</dbReference>
<dbReference type="PANTHER" id="PTHR46696">
    <property type="entry name" value="P450, PUTATIVE (EUROFUNG)-RELATED"/>
    <property type="match status" value="1"/>
</dbReference>